<evidence type="ECO:0000313" key="4">
    <source>
        <dbReference type="EMBL" id="CAD7091724.1"/>
    </source>
</evidence>
<feature type="region of interest" description="Disordered" evidence="1">
    <location>
        <begin position="1"/>
        <end position="25"/>
    </location>
</feature>
<accession>A0A7R8V3F1</accession>
<proteinExistence type="predicted"/>
<dbReference type="InterPro" id="IPR046700">
    <property type="entry name" value="DUF6570"/>
</dbReference>
<gene>
    <name evidence="4" type="ORF">HERILL_LOCUS14128</name>
</gene>
<evidence type="ECO:0000259" key="2">
    <source>
        <dbReference type="Pfam" id="PF14214"/>
    </source>
</evidence>
<dbReference type="AlphaFoldDB" id="A0A7R8V3F1"/>
<dbReference type="Pfam" id="PF14214">
    <property type="entry name" value="Helitron_like_N"/>
    <property type="match status" value="1"/>
</dbReference>
<evidence type="ECO:0000256" key="1">
    <source>
        <dbReference type="SAM" id="MobiDB-lite"/>
    </source>
</evidence>
<evidence type="ECO:0000259" key="3">
    <source>
        <dbReference type="Pfam" id="PF20209"/>
    </source>
</evidence>
<feature type="domain" description="DUF6570" evidence="3">
    <location>
        <begin position="202"/>
        <end position="322"/>
    </location>
</feature>
<reference evidence="4 5" key="1">
    <citation type="submission" date="2020-11" db="EMBL/GenBank/DDBJ databases">
        <authorList>
            <person name="Wallbank WR R."/>
            <person name="Pardo Diaz C."/>
            <person name="Kozak K."/>
            <person name="Martin S."/>
            <person name="Jiggins C."/>
            <person name="Moest M."/>
            <person name="Warren A I."/>
            <person name="Generalovic N T."/>
            <person name="Byers J.R.P. K."/>
            <person name="Montejo-Kovacevich G."/>
            <person name="Yen C E."/>
        </authorList>
    </citation>
    <scope>NUCLEOTIDE SEQUENCE [LARGE SCALE GENOMIC DNA]</scope>
</reference>
<feature type="domain" description="Helitron helicase-like" evidence="2">
    <location>
        <begin position="469"/>
        <end position="556"/>
    </location>
</feature>
<sequence length="563" mass="65427">MEKARDALSKQKARSSKRYRREEKLRNREARQLIRRIRIYRTKEQIRGTEARREARKHSSFRDKERCRDKRLRQVARRNIEYRKVKRKRDLRARRSARSDPQYLLREISVETVRKQLHVTDWETVSKAYAKNVKGGYTHACHCCGRLWPIKSVRRITKASLIAKRKGNLTFTAEYIGSIFSLHTEEDSGIFCRTCTKSILANEIPKLTRVKGLVFPPIPDVLRDLTPLEDRLVSTRHIFLKIVRKGSGLGYQHALAGNVINVPVEVDIMVSILPRASSDNHIITVELKRKMCYKHGRKELIRPDKVRQAGSYLTNGNLFQDLGITLNDTWGNDVPLEDISERETMLDLEHDYTLVMAPGEGKTPLSLIYDDNMEELGFIKIHCGQKRIFKVKLSHLDIIKSELSREDRRAVRTDYLFTALKKQQYKSIKNNISICLRKKMLKGAPIFASNMLDAGFVSNLIQHDDGYRALSTIRNSPSHWEVEKKKVLAMIRQFGVPSLFITLSAAETRWPELLKMLKFTVDRENISEEEAVRLPYLEKARLIQSDPFICATYFEIPHSIRIE</sequence>
<dbReference type="InterPro" id="IPR025476">
    <property type="entry name" value="Helitron_helicase-like"/>
</dbReference>
<dbReference type="InParanoid" id="A0A7R8V3F1"/>
<dbReference type="Pfam" id="PF20209">
    <property type="entry name" value="DUF6570"/>
    <property type="match status" value="1"/>
</dbReference>
<dbReference type="EMBL" id="LR899013">
    <property type="protein sequence ID" value="CAD7091724.1"/>
    <property type="molecule type" value="Genomic_DNA"/>
</dbReference>
<evidence type="ECO:0008006" key="6">
    <source>
        <dbReference type="Google" id="ProtNLM"/>
    </source>
</evidence>
<evidence type="ECO:0000313" key="5">
    <source>
        <dbReference type="Proteomes" id="UP000594454"/>
    </source>
</evidence>
<organism evidence="4 5">
    <name type="scientific">Hermetia illucens</name>
    <name type="common">Black soldier fly</name>
    <dbReference type="NCBI Taxonomy" id="343691"/>
    <lineage>
        <taxon>Eukaryota</taxon>
        <taxon>Metazoa</taxon>
        <taxon>Ecdysozoa</taxon>
        <taxon>Arthropoda</taxon>
        <taxon>Hexapoda</taxon>
        <taxon>Insecta</taxon>
        <taxon>Pterygota</taxon>
        <taxon>Neoptera</taxon>
        <taxon>Endopterygota</taxon>
        <taxon>Diptera</taxon>
        <taxon>Brachycera</taxon>
        <taxon>Stratiomyomorpha</taxon>
        <taxon>Stratiomyidae</taxon>
        <taxon>Hermetiinae</taxon>
        <taxon>Hermetia</taxon>
    </lineage>
</organism>
<dbReference type="OrthoDB" id="10036850at2759"/>
<name>A0A7R8V3F1_HERIL</name>
<protein>
    <recommendedName>
        <fullName evidence="6">Helitron helicase-like domain-containing protein</fullName>
    </recommendedName>
</protein>
<dbReference type="Proteomes" id="UP000594454">
    <property type="component" value="Chromosome 5"/>
</dbReference>
<keyword evidence="5" id="KW-1185">Reference proteome</keyword>